<dbReference type="PATRIC" id="fig|1440762.4.peg.3103"/>
<keyword evidence="1" id="KW-0812">Transmembrane</keyword>
<evidence type="ECO:0008006" key="4">
    <source>
        <dbReference type="Google" id="ProtNLM"/>
    </source>
</evidence>
<keyword evidence="1" id="KW-0472">Membrane</keyword>
<dbReference type="AlphaFoldDB" id="A0A0G9H7K2"/>
<feature type="transmembrane region" description="Helical" evidence="1">
    <location>
        <begin position="12"/>
        <end position="33"/>
    </location>
</feature>
<reference evidence="2 3" key="1">
    <citation type="journal article" date="2015" name="Antonie Van Leeuwenhoek">
        <title>A phylogenomic and molecular marker based taxonomic framework for the order Xanthomonadales: proposal to transfer the families Algiphilaceae and Solimonadaceae to the order Nevskiales ord. nov. and to create a new family within the order Xanthomonadales, the family Rhodanobacteraceae fam. nov., containing the genus Rhodanobacter and its closest relatives.</title>
        <authorList>
            <person name="Naushad S."/>
            <person name="Adeolu M."/>
            <person name="Wong S."/>
            <person name="Sohail M."/>
            <person name="Schellhorn H.E."/>
            <person name="Gupta R.S."/>
        </authorList>
    </citation>
    <scope>NUCLEOTIDE SEQUENCE [LARGE SCALE GENOMIC DNA]</scope>
    <source>
        <strain evidence="2 3">DSM 16301</strain>
    </source>
</reference>
<organism evidence="2 3">
    <name type="scientific">Dyella japonica DSM 16301</name>
    <dbReference type="NCBI Taxonomy" id="1440762"/>
    <lineage>
        <taxon>Bacteria</taxon>
        <taxon>Pseudomonadati</taxon>
        <taxon>Pseudomonadota</taxon>
        <taxon>Gammaproteobacteria</taxon>
        <taxon>Lysobacterales</taxon>
        <taxon>Rhodanobacteraceae</taxon>
        <taxon>Dyella</taxon>
    </lineage>
</organism>
<keyword evidence="1" id="KW-1133">Transmembrane helix</keyword>
<sequence>MTMATDLRVRTLGKVIVSAVMFCTATLTLIAVSQDGHLPLLLQSEPGSIGIYVLLMVFCGYLVRTCWKREEAVNAGDASLWRVVATFFSAMALLMFVVALAYYAWMGR</sequence>
<dbReference type="RefSeq" id="WP_046970290.1">
    <property type="nucleotide sequence ID" value="NZ_JPLA01000005.1"/>
</dbReference>
<dbReference type="Proteomes" id="UP000035481">
    <property type="component" value="Unassembled WGS sequence"/>
</dbReference>
<dbReference type="OrthoDB" id="5957402at2"/>
<comment type="caution">
    <text evidence="2">The sequence shown here is derived from an EMBL/GenBank/DDBJ whole genome shotgun (WGS) entry which is preliminary data.</text>
</comment>
<feature type="transmembrane region" description="Helical" evidence="1">
    <location>
        <begin position="49"/>
        <end position="67"/>
    </location>
</feature>
<feature type="transmembrane region" description="Helical" evidence="1">
    <location>
        <begin position="79"/>
        <end position="105"/>
    </location>
</feature>
<accession>A0A0G9H7K2</accession>
<dbReference type="EMBL" id="JPLA01000005">
    <property type="protein sequence ID" value="KLD65603.1"/>
    <property type="molecule type" value="Genomic_DNA"/>
</dbReference>
<gene>
    <name evidence="2" type="ORF">Y882_02495</name>
</gene>
<protein>
    <recommendedName>
        <fullName evidence="4">Transmembrane protein</fullName>
    </recommendedName>
</protein>
<evidence type="ECO:0000313" key="2">
    <source>
        <dbReference type="EMBL" id="KLD65603.1"/>
    </source>
</evidence>
<evidence type="ECO:0000256" key="1">
    <source>
        <dbReference type="SAM" id="Phobius"/>
    </source>
</evidence>
<evidence type="ECO:0000313" key="3">
    <source>
        <dbReference type="Proteomes" id="UP000035481"/>
    </source>
</evidence>
<name>A0A0G9H7K2_9GAMM</name>
<proteinExistence type="predicted"/>